<sequence>MSDTNEPLSDEEMTPVILDHLKQAADAHGVHEETELNGVYDEQWPEWYAAHMVETLRAAGYRLVRTA</sequence>
<dbReference type="EMBL" id="BSEN01000013">
    <property type="protein sequence ID" value="GLJ77114.1"/>
    <property type="molecule type" value="Genomic_DNA"/>
</dbReference>
<organism evidence="1 2">
    <name type="scientific">Leifsonia poae</name>
    <dbReference type="NCBI Taxonomy" id="110933"/>
    <lineage>
        <taxon>Bacteria</taxon>
        <taxon>Bacillati</taxon>
        <taxon>Actinomycetota</taxon>
        <taxon>Actinomycetes</taxon>
        <taxon>Micrococcales</taxon>
        <taxon>Microbacteriaceae</taxon>
        <taxon>Leifsonia</taxon>
    </lineage>
</organism>
<proteinExistence type="predicted"/>
<reference evidence="1" key="1">
    <citation type="journal article" date="2014" name="Int. J. Syst. Evol. Microbiol.">
        <title>Complete genome sequence of Corynebacterium casei LMG S-19264T (=DSM 44701T), isolated from a smear-ripened cheese.</title>
        <authorList>
            <consortium name="US DOE Joint Genome Institute (JGI-PGF)"/>
            <person name="Walter F."/>
            <person name="Albersmeier A."/>
            <person name="Kalinowski J."/>
            <person name="Ruckert C."/>
        </authorList>
    </citation>
    <scope>NUCLEOTIDE SEQUENCE</scope>
    <source>
        <strain evidence="1">VKM Ac-1401</strain>
    </source>
</reference>
<keyword evidence="2" id="KW-1185">Reference proteome</keyword>
<gene>
    <name evidence="1" type="ORF">GCM10017584_26880</name>
</gene>
<name>A0A9W6M0X3_9MICO</name>
<evidence type="ECO:0000313" key="1">
    <source>
        <dbReference type="EMBL" id="GLJ77114.1"/>
    </source>
</evidence>
<accession>A0A9W6M0X3</accession>
<dbReference type="RefSeq" id="WP_271177764.1">
    <property type="nucleotide sequence ID" value="NZ_BAAAJO010000004.1"/>
</dbReference>
<protein>
    <submittedName>
        <fullName evidence="1">Uncharacterized protein</fullName>
    </submittedName>
</protein>
<dbReference type="Proteomes" id="UP001142372">
    <property type="component" value="Unassembled WGS sequence"/>
</dbReference>
<reference evidence="1" key="2">
    <citation type="submission" date="2023-01" db="EMBL/GenBank/DDBJ databases">
        <authorList>
            <person name="Sun Q."/>
            <person name="Evtushenko L."/>
        </authorList>
    </citation>
    <scope>NUCLEOTIDE SEQUENCE</scope>
    <source>
        <strain evidence="1">VKM Ac-1401</strain>
    </source>
</reference>
<dbReference type="AlphaFoldDB" id="A0A9W6M0X3"/>
<evidence type="ECO:0000313" key="2">
    <source>
        <dbReference type="Proteomes" id="UP001142372"/>
    </source>
</evidence>
<comment type="caution">
    <text evidence="1">The sequence shown here is derived from an EMBL/GenBank/DDBJ whole genome shotgun (WGS) entry which is preliminary data.</text>
</comment>